<keyword evidence="2" id="KW-1185">Reference proteome</keyword>
<accession>A0A8T3DMK2</accession>
<organism evidence="1 2">
    <name type="scientific">Albula goreensis</name>
    <dbReference type="NCBI Taxonomy" id="1534307"/>
    <lineage>
        <taxon>Eukaryota</taxon>
        <taxon>Metazoa</taxon>
        <taxon>Chordata</taxon>
        <taxon>Craniata</taxon>
        <taxon>Vertebrata</taxon>
        <taxon>Euteleostomi</taxon>
        <taxon>Actinopterygii</taxon>
        <taxon>Neopterygii</taxon>
        <taxon>Teleostei</taxon>
        <taxon>Albuliformes</taxon>
        <taxon>Albulidae</taxon>
        <taxon>Albula</taxon>
    </lineage>
</organism>
<comment type="caution">
    <text evidence="1">The sequence shown here is derived from an EMBL/GenBank/DDBJ whole genome shotgun (WGS) entry which is preliminary data.</text>
</comment>
<evidence type="ECO:0000313" key="2">
    <source>
        <dbReference type="Proteomes" id="UP000829720"/>
    </source>
</evidence>
<gene>
    <name evidence="1" type="ORF">AGOR_G00075160</name>
</gene>
<dbReference type="AlphaFoldDB" id="A0A8T3DMK2"/>
<name>A0A8T3DMK2_9TELE</name>
<dbReference type="EMBL" id="JAERUA010000006">
    <property type="protein sequence ID" value="KAI1898709.1"/>
    <property type="molecule type" value="Genomic_DNA"/>
</dbReference>
<sequence>MHTLSPPNIDSKRIRRSSNECEKRKHLTFSLAFLVLGEARVPQSCLPLLLVVGLVKAPAPSAPLSILGRD</sequence>
<evidence type="ECO:0000313" key="1">
    <source>
        <dbReference type="EMBL" id="KAI1898709.1"/>
    </source>
</evidence>
<reference evidence="1" key="1">
    <citation type="submission" date="2021-01" db="EMBL/GenBank/DDBJ databases">
        <authorList>
            <person name="Zahm M."/>
            <person name="Roques C."/>
            <person name="Cabau C."/>
            <person name="Klopp C."/>
            <person name="Donnadieu C."/>
            <person name="Jouanno E."/>
            <person name="Lampietro C."/>
            <person name="Louis A."/>
            <person name="Herpin A."/>
            <person name="Echchiki A."/>
            <person name="Berthelot C."/>
            <person name="Parey E."/>
            <person name="Roest-Crollius H."/>
            <person name="Braasch I."/>
            <person name="Postlethwait J."/>
            <person name="Bobe J."/>
            <person name="Montfort J."/>
            <person name="Bouchez O."/>
            <person name="Begum T."/>
            <person name="Mejri S."/>
            <person name="Adams A."/>
            <person name="Chen W.-J."/>
            <person name="Guiguen Y."/>
        </authorList>
    </citation>
    <scope>NUCLEOTIDE SEQUENCE</scope>
    <source>
        <tissue evidence="1">Blood</tissue>
    </source>
</reference>
<proteinExistence type="predicted"/>
<dbReference type="Proteomes" id="UP000829720">
    <property type="component" value="Unassembled WGS sequence"/>
</dbReference>
<protein>
    <submittedName>
        <fullName evidence="1">Uncharacterized protein</fullName>
    </submittedName>
</protein>